<dbReference type="PANTHER" id="PTHR34188">
    <property type="entry name" value="OS01G0299500 PROTEIN"/>
    <property type="match status" value="1"/>
</dbReference>
<evidence type="ECO:0000313" key="4">
    <source>
        <dbReference type="Proteomes" id="UP000327157"/>
    </source>
</evidence>
<proteinExistence type="predicted"/>
<dbReference type="PANTHER" id="PTHR34188:SF21">
    <property type="entry name" value="BZIP DOMAIN-CONTAINING PROTEIN"/>
    <property type="match status" value="1"/>
</dbReference>
<evidence type="ECO:0000256" key="1">
    <source>
        <dbReference type="SAM" id="MobiDB-lite"/>
    </source>
</evidence>
<keyword evidence="2" id="KW-1133">Transmembrane helix</keyword>
<feature type="compositionally biased region" description="Acidic residues" evidence="1">
    <location>
        <begin position="11"/>
        <end position="29"/>
    </location>
</feature>
<accession>A0A5N5HR18</accession>
<reference evidence="3 4" key="3">
    <citation type="submission" date="2019-11" db="EMBL/GenBank/DDBJ databases">
        <title>A de novo genome assembly of a pear dwarfing rootstock.</title>
        <authorList>
            <person name="Wang F."/>
            <person name="Wang J."/>
            <person name="Li S."/>
            <person name="Zhang Y."/>
            <person name="Fang M."/>
            <person name="Ma L."/>
            <person name="Zhao Y."/>
            <person name="Jiang S."/>
        </authorList>
    </citation>
    <scope>NUCLEOTIDE SEQUENCE [LARGE SCALE GENOMIC DNA]</scope>
    <source>
        <strain evidence="3">S2</strain>
        <tissue evidence="3">Leaf</tissue>
    </source>
</reference>
<dbReference type="OrthoDB" id="1899142at2759"/>
<evidence type="ECO:0008006" key="5">
    <source>
        <dbReference type="Google" id="ProtNLM"/>
    </source>
</evidence>
<protein>
    <recommendedName>
        <fullName evidence="5">Transmembrane protein</fullName>
    </recommendedName>
</protein>
<organism evidence="3 4">
    <name type="scientific">Pyrus ussuriensis x Pyrus communis</name>
    <dbReference type="NCBI Taxonomy" id="2448454"/>
    <lineage>
        <taxon>Eukaryota</taxon>
        <taxon>Viridiplantae</taxon>
        <taxon>Streptophyta</taxon>
        <taxon>Embryophyta</taxon>
        <taxon>Tracheophyta</taxon>
        <taxon>Spermatophyta</taxon>
        <taxon>Magnoliopsida</taxon>
        <taxon>eudicotyledons</taxon>
        <taxon>Gunneridae</taxon>
        <taxon>Pentapetalae</taxon>
        <taxon>rosids</taxon>
        <taxon>fabids</taxon>
        <taxon>Rosales</taxon>
        <taxon>Rosaceae</taxon>
        <taxon>Amygdaloideae</taxon>
        <taxon>Maleae</taxon>
        <taxon>Pyrus</taxon>
    </lineage>
</organism>
<gene>
    <name evidence="3" type="ORF">D8674_007805</name>
</gene>
<name>A0A5N5HR18_9ROSA</name>
<feature type="region of interest" description="Disordered" evidence="1">
    <location>
        <begin position="88"/>
        <end position="119"/>
    </location>
</feature>
<keyword evidence="2" id="KW-0472">Membrane</keyword>
<reference evidence="4" key="2">
    <citation type="submission" date="2019-10" db="EMBL/GenBank/DDBJ databases">
        <title>A de novo genome assembly of a pear dwarfing rootstock.</title>
        <authorList>
            <person name="Wang F."/>
            <person name="Wang J."/>
            <person name="Li S."/>
            <person name="Zhang Y."/>
            <person name="Fang M."/>
            <person name="Ma L."/>
            <person name="Zhao Y."/>
            <person name="Jiang S."/>
        </authorList>
    </citation>
    <scope>NUCLEOTIDE SEQUENCE [LARGE SCALE GENOMIC DNA]</scope>
</reference>
<comment type="caution">
    <text evidence="3">The sequence shown here is derived from an EMBL/GenBank/DDBJ whole genome shotgun (WGS) entry which is preliminary data.</text>
</comment>
<feature type="compositionally biased region" description="Basic residues" evidence="1">
    <location>
        <begin position="99"/>
        <end position="110"/>
    </location>
</feature>
<sequence>MDELGSREIDLDFDLESGDTESSDEEEVHEESSSDGKRPRKTMARARSGYLYVDGSIAASDELSTSKNVSSIGENMDKLASSMGKMAEGGMENRMGDKQKKKIPKKHPKPPRPPTGPSLHAADIELVNEISKRARLRRARRERMNALKRMKADKTSSSKINFLAMVVTAIFFLVIIFQVSRMFIVDFRNLGFSCMNYVFINPTVQTTPSASATHRLALSLQGKSSFSFPTSDVESEYRLQLFFIPFDLSRKILRFACRRRSARQEEAYEISTATFLFLSHGL</sequence>
<dbReference type="AlphaFoldDB" id="A0A5N5HR18"/>
<dbReference type="EMBL" id="SMOL01000143">
    <property type="protein sequence ID" value="KAB2630286.1"/>
    <property type="molecule type" value="Genomic_DNA"/>
</dbReference>
<evidence type="ECO:0000256" key="2">
    <source>
        <dbReference type="SAM" id="Phobius"/>
    </source>
</evidence>
<keyword evidence="2" id="KW-0812">Transmembrane</keyword>
<feature type="compositionally biased region" description="Basic and acidic residues" evidence="1">
    <location>
        <begin position="1"/>
        <end position="10"/>
    </location>
</feature>
<reference evidence="3 4" key="1">
    <citation type="submission" date="2019-09" db="EMBL/GenBank/DDBJ databases">
        <authorList>
            <person name="Ou C."/>
        </authorList>
    </citation>
    <scope>NUCLEOTIDE SEQUENCE [LARGE SCALE GENOMIC DNA]</scope>
    <source>
        <strain evidence="3">S2</strain>
        <tissue evidence="3">Leaf</tissue>
    </source>
</reference>
<keyword evidence="4" id="KW-1185">Reference proteome</keyword>
<evidence type="ECO:0000313" key="3">
    <source>
        <dbReference type="EMBL" id="KAB2630286.1"/>
    </source>
</evidence>
<feature type="region of interest" description="Disordered" evidence="1">
    <location>
        <begin position="1"/>
        <end position="43"/>
    </location>
</feature>
<feature type="transmembrane region" description="Helical" evidence="2">
    <location>
        <begin position="160"/>
        <end position="179"/>
    </location>
</feature>
<dbReference type="Proteomes" id="UP000327157">
    <property type="component" value="Chromosome 12"/>
</dbReference>